<dbReference type="PROSITE" id="PS51421">
    <property type="entry name" value="RAS"/>
    <property type="match status" value="1"/>
</dbReference>
<evidence type="ECO:0000256" key="3">
    <source>
        <dbReference type="ARBA" id="ARBA00023134"/>
    </source>
</evidence>
<dbReference type="Proteomes" id="UP000187209">
    <property type="component" value="Unassembled WGS sequence"/>
</dbReference>
<sequence>MAGRREYDYLFKIVIIGDSGVGKSCLLIRFADDAFSESYITTIGVDFRFRTLTVDDTSVKLQIWDTAGQERFKTITTAYYRGSDAIMVVFDKNSPDSFKHVDDWMEEVNRYGHENAVKMMIGNKADLSNAVSKEEAEDKARSFGIEYVETSAKNSYQVDLAFMNVARQLVKKRKETGVPPIPRMPKLVLANDEAKSKDSSCC</sequence>
<dbReference type="AlphaFoldDB" id="A0A1R2CE01"/>
<evidence type="ECO:0000313" key="5">
    <source>
        <dbReference type="EMBL" id="OMJ87196.1"/>
    </source>
</evidence>
<dbReference type="SMART" id="SM00177">
    <property type="entry name" value="ARF"/>
    <property type="match status" value="1"/>
</dbReference>
<dbReference type="GO" id="GO:0005525">
    <property type="term" value="F:GTP binding"/>
    <property type="evidence" value="ECO:0007669"/>
    <property type="project" value="UniProtKB-KW"/>
</dbReference>
<accession>A0A1R2CE01</accession>
<proteinExistence type="predicted"/>
<organism evidence="5 6">
    <name type="scientific">Stentor coeruleus</name>
    <dbReference type="NCBI Taxonomy" id="5963"/>
    <lineage>
        <taxon>Eukaryota</taxon>
        <taxon>Sar</taxon>
        <taxon>Alveolata</taxon>
        <taxon>Ciliophora</taxon>
        <taxon>Postciliodesmatophora</taxon>
        <taxon>Heterotrichea</taxon>
        <taxon>Heterotrichida</taxon>
        <taxon>Stentoridae</taxon>
        <taxon>Stentor</taxon>
    </lineage>
</organism>
<dbReference type="SMART" id="SM00174">
    <property type="entry name" value="RHO"/>
    <property type="match status" value="1"/>
</dbReference>
<dbReference type="PROSITE" id="PS51419">
    <property type="entry name" value="RAB"/>
    <property type="match status" value="1"/>
</dbReference>
<dbReference type="EMBL" id="MPUH01000183">
    <property type="protein sequence ID" value="OMJ87196.1"/>
    <property type="molecule type" value="Genomic_DNA"/>
</dbReference>
<dbReference type="SMART" id="SM00173">
    <property type="entry name" value="RAS"/>
    <property type="match status" value="1"/>
</dbReference>
<dbReference type="GO" id="GO:0003924">
    <property type="term" value="F:GTPase activity"/>
    <property type="evidence" value="ECO:0007669"/>
    <property type="project" value="InterPro"/>
</dbReference>
<dbReference type="PANTHER" id="PTHR47977">
    <property type="entry name" value="RAS-RELATED PROTEIN RAB"/>
    <property type="match status" value="1"/>
</dbReference>
<protein>
    <submittedName>
        <fullName evidence="5">Uncharacterized protein</fullName>
    </submittedName>
</protein>
<gene>
    <name evidence="5" type="ORF">SteCoe_11119</name>
</gene>
<dbReference type="PROSITE" id="PS51420">
    <property type="entry name" value="RHO"/>
    <property type="match status" value="1"/>
</dbReference>
<comment type="caution">
    <text evidence="5">The sequence shown here is derived from an EMBL/GenBank/DDBJ whole genome shotgun (WGS) entry which is preliminary data.</text>
</comment>
<evidence type="ECO:0000313" key="6">
    <source>
        <dbReference type="Proteomes" id="UP000187209"/>
    </source>
</evidence>
<dbReference type="InterPro" id="IPR001806">
    <property type="entry name" value="Small_GTPase"/>
</dbReference>
<reference evidence="5 6" key="1">
    <citation type="submission" date="2016-11" db="EMBL/GenBank/DDBJ databases">
        <title>The macronuclear genome of Stentor coeruleus: a giant cell with tiny introns.</title>
        <authorList>
            <person name="Slabodnick M."/>
            <person name="Ruby J.G."/>
            <person name="Reiff S.B."/>
            <person name="Swart E.C."/>
            <person name="Gosai S."/>
            <person name="Prabakaran S."/>
            <person name="Witkowska E."/>
            <person name="Larue G.E."/>
            <person name="Fisher S."/>
            <person name="Freeman R.M."/>
            <person name="Gunawardena J."/>
            <person name="Chu W."/>
            <person name="Stover N.A."/>
            <person name="Gregory B.D."/>
            <person name="Nowacki M."/>
            <person name="Derisi J."/>
            <person name="Roy S.W."/>
            <person name="Marshall W.F."/>
            <person name="Sood P."/>
        </authorList>
    </citation>
    <scope>NUCLEOTIDE SEQUENCE [LARGE SCALE GENOMIC DNA]</scope>
    <source>
        <strain evidence="5">WM001</strain>
    </source>
</reference>
<keyword evidence="4" id="KW-0472">Membrane</keyword>
<evidence type="ECO:0000256" key="2">
    <source>
        <dbReference type="ARBA" id="ARBA00022741"/>
    </source>
</evidence>
<dbReference type="SUPFAM" id="SSF52540">
    <property type="entry name" value="P-loop containing nucleoside triphosphate hydrolases"/>
    <property type="match status" value="1"/>
</dbReference>
<name>A0A1R2CE01_9CILI</name>
<dbReference type="FunFam" id="3.40.50.300:FF:000586">
    <property type="entry name" value="Rab family GTPase"/>
    <property type="match status" value="1"/>
</dbReference>
<dbReference type="SMART" id="SM00176">
    <property type="entry name" value="RAN"/>
    <property type="match status" value="1"/>
</dbReference>
<dbReference type="PRINTS" id="PR00449">
    <property type="entry name" value="RASTRNSFRMNG"/>
</dbReference>
<keyword evidence="2" id="KW-0547">Nucleotide-binding</keyword>
<dbReference type="InterPro" id="IPR050227">
    <property type="entry name" value="Rab"/>
</dbReference>
<evidence type="ECO:0000256" key="4">
    <source>
        <dbReference type="ARBA" id="ARBA00023136"/>
    </source>
</evidence>
<comment type="subcellular location">
    <subcellularLocation>
        <location evidence="1">Endomembrane system</location>
    </subcellularLocation>
</comment>
<dbReference type="OrthoDB" id="9989112at2759"/>
<keyword evidence="6" id="KW-1185">Reference proteome</keyword>
<dbReference type="SMART" id="SM00175">
    <property type="entry name" value="RAB"/>
    <property type="match status" value="1"/>
</dbReference>
<evidence type="ECO:0000256" key="1">
    <source>
        <dbReference type="ARBA" id="ARBA00004308"/>
    </source>
</evidence>
<dbReference type="Pfam" id="PF00071">
    <property type="entry name" value="Ras"/>
    <property type="match status" value="1"/>
</dbReference>
<dbReference type="NCBIfam" id="TIGR00231">
    <property type="entry name" value="small_GTP"/>
    <property type="match status" value="1"/>
</dbReference>
<dbReference type="Gene3D" id="3.40.50.300">
    <property type="entry name" value="P-loop containing nucleotide triphosphate hydrolases"/>
    <property type="match status" value="1"/>
</dbReference>
<keyword evidence="3" id="KW-0342">GTP-binding</keyword>
<dbReference type="GO" id="GO:0012505">
    <property type="term" value="C:endomembrane system"/>
    <property type="evidence" value="ECO:0007669"/>
    <property type="project" value="UniProtKB-SubCell"/>
</dbReference>
<dbReference type="InterPro" id="IPR027417">
    <property type="entry name" value="P-loop_NTPase"/>
</dbReference>
<dbReference type="InterPro" id="IPR005225">
    <property type="entry name" value="Small_GTP-bd"/>
</dbReference>